<feature type="transmembrane region" description="Helical" evidence="1">
    <location>
        <begin position="7"/>
        <end position="26"/>
    </location>
</feature>
<evidence type="ECO:0000313" key="2">
    <source>
        <dbReference type="EMBL" id="NEM97235.1"/>
    </source>
</evidence>
<keyword evidence="3" id="KW-1185">Reference proteome</keyword>
<reference evidence="2 3" key="1">
    <citation type="submission" date="2020-02" db="EMBL/GenBank/DDBJ databases">
        <authorList>
            <person name="Kim M.K."/>
        </authorList>
    </citation>
    <scope>NUCLEOTIDE SEQUENCE [LARGE SCALE GENOMIC DNA]</scope>
    <source>
        <strain evidence="2 3">BT327</strain>
    </source>
</reference>
<evidence type="ECO:0000256" key="1">
    <source>
        <dbReference type="SAM" id="Phobius"/>
    </source>
</evidence>
<sequence length="149" mass="17547">MILRTGLPANFYSLFLKVIVCVILFSYLIDNLLLPILLGIVSGTLIHVFTNYHDSIVQLKGDTLTFYFIRPFFFKEEYRLNNLDYAEIIKETPDKMLKDVWWKADSFIPISYSKLVMYKGEFTYETRFHTNQADLPKLEAAIQKIFQNK</sequence>
<comment type="caution">
    <text evidence="2">The sequence shown here is derived from an EMBL/GenBank/DDBJ whole genome shotgun (WGS) entry which is preliminary data.</text>
</comment>
<name>A0A6B3LQ74_9BACT</name>
<protein>
    <submittedName>
        <fullName evidence="2">Uncharacterized protein</fullName>
    </submittedName>
</protein>
<keyword evidence="1" id="KW-0472">Membrane</keyword>
<organism evidence="2 3">
    <name type="scientific">Pontibacter burrus</name>
    <dbReference type="NCBI Taxonomy" id="2704466"/>
    <lineage>
        <taxon>Bacteria</taxon>
        <taxon>Pseudomonadati</taxon>
        <taxon>Bacteroidota</taxon>
        <taxon>Cytophagia</taxon>
        <taxon>Cytophagales</taxon>
        <taxon>Hymenobacteraceae</taxon>
        <taxon>Pontibacter</taxon>
    </lineage>
</organism>
<evidence type="ECO:0000313" key="3">
    <source>
        <dbReference type="Proteomes" id="UP000474777"/>
    </source>
</evidence>
<gene>
    <name evidence="2" type="ORF">GXP69_05980</name>
</gene>
<keyword evidence="1" id="KW-1133">Transmembrane helix</keyword>
<proteinExistence type="predicted"/>
<dbReference type="AlphaFoldDB" id="A0A6B3LQ74"/>
<dbReference type="EMBL" id="JAAGWD010000002">
    <property type="protein sequence ID" value="NEM97235.1"/>
    <property type="molecule type" value="Genomic_DNA"/>
</dbReference>
<dbReference type="Proteomes" id="UP000474777">
    <property type="component" value="Unassembled WGS sequence"/>
</dbReference>
<feature type="transmembrane region" description="Helical" evidence="1">
    <location>
        <begin position="32"/>
        <end position="50"/>
    </location>
</feature>
<accession>A0A6B3LQ74</accession>
<dbReference type="RefSeq" id="WP_163913417.1">
    <property type="nucleotide sequence ID" value="NZ_JAAGWD010000002.1"/>
</dbReference>
<keyword evidence="1" id="KW-0812">Transmembrane</keyword>